<dbReference type="EMBL" id="CATQJA010002305">
    <property type="protein sequence ID" value="CAJ0570383.1"/>
    <property type="molecule type" value="Genomic_DNA"/>
</dbReference>
<proteinExistence type="predicted"/>
<evidence type="ECO:0000313" key="3">
    <source>
        <dbReference type="Proteomes" id="UP001177023"/>
    </source>
</evidence>
<dbReference type="Pfam" id="PF01682">
    <property type="entry name" value="DB"/>
    <property type="match status" value="1"/>
</dbReference>
<dbReference type="PANTHER" id="PTHR46705">
    <property type="entry name" value="PROTEIN CBG09805"/>
    <property type="match status" value="1"/>
</dbReference>
<keyword evidence="3" id="KW-1185">Reference proteome</keyword>
<evidence type="ECO:0000313" key="2">
    <source>
        <dbReference type="EMBL" id="CAJ0570383.1"/>
    </source>
</evidence>
<name>A0AA36FZF8_9BILA</name>
<dbReference type="Proteomes" id="UP001177023">
    <property type="component" value="Unassembled WGS sequence"/>
</dbReference>
<feature type="non-terminal residue" evidence="2">
    <location>
        <position position="1"/>
    </location>
</feature>
<accession>A0AA36FZF8</accession>
<evidence type="ECO:0000259" key="1">
    <source>
        <dbReference type="Pfam" id="PF01682"/>
    </source>
</evidence>
<dbReference type="AlphaFoldDB" id="A0AA36FZF8"/>
<gene>
    <name evidence="2" type="ORF">MSPICULIGERA_LOCUS8825</name>
</gene>
<sequence>MALRALSIVALAVLLQDAGACFSAGVCGGGCCGGGGGGCAPPPPPPVCGGGCGRGYQCGQYGCYRMRAKVSGAKTLNVLQEGNKDQLAQLTPDQKFKSCCEERELPDGCLSKCTYRTFTRSALQAMYFKSDACPIQAAADIQFCAAQGRDHRDCCQRNGVTTTLAGEKCLVFCDQRPGNVTQLDLTYLPCLEHFDNMKSCFWFDMTHGPGASLPPAALPSRLAHQPRKIAYYRTSEEKFAF</sequence>
<reference evidence="2" key="1">
    <citation type="submission" date="2023-06" db="EMBL/GenBank/DDBJ databases">
        <authorList>
            <person name="Delattre M."/>
        </authorList>
    </citation>
    <scope>NUCLEOTIDE SEQUENCE</scope>
    <source>
        <strain evidence="2">AF72</strain>
    </source>
</reference>
<organism evidence="2 3">
    <name type="scientific">Mesorhabditis spiculigera</name>
    <dbReference type="NCBI Taxonomy" id="96644"/>
    <lineage>
        <taxon>Eukaryota</taxon>
        <taxon>Metazoa</taxon>
        <taxon>Ecdysozoa</taxon>
        <taxon>Nematoda</taxon>
        <taxon>Chromadorea</taxon>
        <taxon>Rhabditida</taxon>
        <taxon>Rhabditina</taxon>
        <taxon>Rhabditomorpha</taxon>
        <taxon>Rhabditoidea</taxon>
        <taxon>Rhabditidae</taxon>
        <taxon>Mesorhabditinae</taxon>
        <taxon>Mesorhabditis</taxon>
    </lineage>
</organism>
<protein>
    <recommendedName>
        <fullName evidence="1">Domain of unknown function DB domain-containing protein</fullName>
    </recommendedName>
</protein>
<dbReference type="PANTHER" id="PTHR46705:SF9">
    <property type="entry name" value="DOMAIN OF UNKNOWN FUNCTION DB DOMAIN-CONTAINING PROTEIN"/>
    <property type="match status" value="1"/>
</dbReference>
<feature type="domain" description="Domain of unknown function DB" evidence="1">
    <location>
        <begin position="99"/>
        <end position="201"/>
    </location>
</feature>
<comment type="caution">
    <text evidence="2">The sequence shown here is derived from an EMBL/GenBank/DDBJ whole genome shotgun (WGS) entry which is preliminary data.</text>
</comment>
<dbReference type="InterPro" id="IPR002602">
    <property type="entry name" value="DB"/>
</dbReference>